<dbReference type="SUPFAM" id="SSF53474">
    <property type="entry name" value="alpha/beta-Hydrolases"/>
    <property type="match status" value="1"/>
</dbReference>
<proteinExistence type="predicted"/>
<comment type="caution">
    <text evidence="2">The sequence shown here is derived from an EMBL/GenBank/DDBJ whole genome shotgun (WGS) entry which is preliminary data.</text>
</comment>
<dbReference type="EMBL" id="BAAFGZ010000085">
    <property type="protein sequence ID" value="GAB0134565.1"/>
    <property type="molecule type" value="Genomic_DNA"/>
</dbReference>
<dbReference type="Gene3D" id="3.40.50.1820">
    <property type="entry name" value="alpha/beta hydrolase"/>
    <property type="match status" value="1"/>
</dbReference>
<sequence>MSEFNITEHVIGASHVREYARATSDDQDATLRLHIKQYTPKDNPSPRKGDVTIIGGHANGFPKELYEPLWDHLHQELKKQGIRIRHVWIADCAWQGQSGILNQDKGLLGNDPGWYDHSRDTIHMINTFRMPRPLVAIGHSFGGAALAHAALLHPRLFHSIIMLDAVIAQYRAGPSPLEAGMAAASARRRDVWPSRHTAAESFRKSPLYQSWDPRVFDQWLRHGLRNTSADPDGEVTLATTKHQEVFTFLRPSWLAFDADGRRILDPEWVKEFDTTSQNLDAALFPLYRPEPITTFQRIAHLRPGVVFINGGKSRVVAGPELKQRTAMTGTGPGGSGGVRTGRVKEVTHPDYGHLIPLEDPAFCAREISAFLGNELAIWTAGECDYEEWAKQSNHRKTTLSQDWKTHLKIKDNPKPKM</sequence>
<accession>A0ABQ0CM91</accession>
<dbReference type="Proteomes" id="UP001562357">
    <property type="component" value="Unassembled WGS sequence"/>
</dbReference>
<feature type="domain" description="AB hydrolase-1" evidence="1">
    <location>
        <begin position="57"/>
        <end position="365"/>
    </location>
</feature>
<evidence type="ECO:0000259" key="1">
    <source>
        <dbReference type="Pfam" id="PF12697"/>
    </source>
</evidence>
<gene>
    <name evidence="2" type="primary">g2930</name>
    <name evidence="2" type="ORF">EsDP_00002930</name>
</gene>
<evidence type="ECO:0000313" key="2">
    <source>
        <dbReference type="EMBL" id="GAB0134565.1"/>
    </source>
</evidence>
<evidence type="ECO:0000313" key="3">
    <source>
        <dbReference type="Proteomes" id="UP001562357"/>
    </source>
</evidence>
<keyword evidence="3" id="KW-1185">Reference proteome</keyword>
<dbReference type="InterPro" id="IPR000073">
    <property type="entry name" value="AB_hydrolase_1"/>
</dbReference>
<name>A0ABQ0CM91_9HYPO</name>
<dbReference type="Pfam" id="PF12697">
    <property type="entry name" value="Abhydrolase_6"/>
    <property type="match status" value="1"/>
</dbReference>
<reference evidence="3" key="1">
    <citation type="submission" date="2024-06" db="EMBL/GenBank/DDBJ databases">
        <title>Draft Genome Sequences of Epichloe bromicola Strains Isolated from Elymus ciliaris.</title>
        <authorList>
            <consortium name="Epichloe bromicola genome sequencing consortium"/>
            <person name="Miura A."/>
            <person name="Imano S."/>
            <person name="Ashida A."/>
            <person name="Sato I."/>
            <person name="Chiba S."/>
            <person name="Tanaka A."/>
            <person name="Camagna M."/>
            <person name="Takemoto D."/>
        </authorList>
    </citation>
    <scope>NUCLEOTIDE SEQUENCE [LARGE SCALE GENOMIC DNA]</scope>
    <source>
        <strain evidence="3">DP</strain>
    </source>
</reference>
<organism evidence="2 3">
    <name type="scientific">Epichloe bromicola</name>
    <dbReference type="NCBI Taxonomy" id="79588"/>
    <lineage>
        <taxon>Eukaryota</taxon>
        <taxon>Fungi</taxon>
        <taxon>Dikarya</taxon>
        <taxon>Ascomycota</taxon>
        <taxon>Pezizomycotina</taxon>
        <taxon>Sordariomycetes</taxon>
        <taxon>Hypocreomycetidae</taxon>
        <taxon>Hypocreales</taxon>
        <taxon>Clavicipitaceae</taxon>
        <taxon>Epichloe</taxon>
    </lineage>
</organism>
<protein>
    <recommendedName>
        <fullName evidence="1">AB hydrolase-1 domain-containing protein</fullName>
    </recommendedName>
</protein>
<dbReference type="InterPro" id="IPR029058">
    <property type="entry name" value="AB_hydrolase_fold"/>
</dbReference>